<dbReference type="PANTHER" id="PTHR43399">
    <property type="entry name" value="SUBTILISIN-RELATED"/>
    <property type="match status" value="1"/>
</dbReference>
<protein>
    <submittedName>
        <fullName evidence="7">T9SS type A sorting domain-containing protein</fullName>
    </submittedName>
</protein>
<dbReference type="InterPro" id="IPR026444">
    <property type="entry name" value="Secre_tail"/>
</dbReference>
<proteinExistence type="inferred from homology"/>
<comment type="caution">
    <text evidence="5">Lacks conserved residue(s) required for the propagation of feature annotation.</text>
</comment>
<feature type="domain" description="Peptidase S8/S53" evidence="6">
    <location>
        <begin position="3"/>
        <end position="158"/>
    </location>
</feature>
<evidence type="ECO:0000256" key="3">
    <source>
        <dbReference type="ARBA" id="ARBA00022801"/>
    </source>
</evidence>
<dbReference type="PROSITE" id="PS00138">
    <property type="entry name" value="SUBTILASE_SER"/>
    <property type="match status" value="1"/>
</dbReference>
<reference evidence="7 8" key="1">
    <citation type="submission" date="2019-03" db="EMBL/GenBank/DDBJ databases">
        <title>Metabolic potential of uncultured bacteria and archaea associated with petroleum seepage in deep-sea sediments.</title>
        <authorList>
            <person name="Dong X."/>
            <person name="Hubert C."/>
        </authorList>
    </citation>
    <scope>NUCLEOTIDE SEQUENCE [LARGE SCALE GENOMIC DNA]</scope>
    <source>
        <strain evidence="7">E29_bin52</strain>
    </source>
</reference>
<name>A0A523VUV5_UNCAE</name>
<dbReference type="SUPFAM" id="SSF52743">
    <property type="entry name" value="Subtilisin-like"/>
    <property type="match status" value="1"/>
</dbReference>
<comment type="similarity">
    <text evidence="1 5">Belongs to the peptidase S8 family.</text>
</comment>
<dbReference type="InterPro" id="IPR036852">
    <property type="entry name" value="Peptidase_S8/S53_dom_sf"/>
</dbReference>
<evidence type="ECO:0000256" key="4">
    <source>
        <dbReference type="ARBA" id="ARBA00022825"/>
    </source>
</evidence>
<dbReference type="Gene3D" id="2.60.40.10">
    <property type="entry name" value="Immunoglobulins"/>
    <property type="match status" value="1"/>
</dbReference>
<keyword evidence="3" id="KW-0378">Hydrolase</keyword>
<dbReference type="InterPro" id="IPR023828">
    <property type="entry name" value="Peptidase_S8_Ser-AS"/>
</dbReference>
<dbReference type="EMBL" id="SOIZ01000409">
    <property type="protein sequence ID" value="TET58525.1"/>
    <property type="molecule type" value="Genomic_DNA"/>
</dbReference>
<dbReference type="Gene3D" id="2.60.40.4070">
    <property type="match status" value="1"/>
</dbReference>
<gene>
    <name evidence="7" type="ORF">E3J48_08810</name>
</gene>
<dbReference type="Pfam" id="PF00082">
    <property type="entry name" value="Peptidase_S8"/>
    <property type="match status" value="1"/>
</dbReference>
<dbReference type="InterPro" id="IPR000209">
    <property type="entry name" value="Peptidase_S8/S53_dom"/>
</dbReference>
<accession>A0A523VUV5</accession>
<evidence type="ECO:0000256" key="2">
    <source>
        <dbReference type="ARBA" id="ARBA00022670"/>
    </source>
</evidence>
<evidence type="ECO:0000259" key="6">
    <source>
        <dbReference type="Pfam" id="PF00082"/>
    </source>
</evidence>
<sequence>LAYAARRGANIISNSWGRWGAQDPAMQDAIKSSGALCLFAAGNSRQDNDVGFPNSTTYPSSYRLDNILSVAASDSSDNLASTVFWGSNWGRRTVDLAAPGLDILSLFPTDKSYPPYKHASGTSMATPYVAGVAGLLEGMLPARRPENIKELILANVDRNGSLEGRLVAGGRLNAGSCLAGILDSVPPEVHLTLHPSSPLTDNMPTVRAYFEWEGSDNVTSKDRLLYSSFMEGYDEDWSAWSLSKSVEHFLPHGDYNFKVRACDEAGNFPEEQSSSTCKFSLEVSLPLLVYPNPLASGETVTIANIPSSSSAEVRIYDITGTLVRVLDEGEEIEKEGGSFTARWDSRSEMGEEVARGVYLYLISDGTKKKKIGKIAVLD</sequence>
<dbReference type="InterPro" id="IPR013783">
    <property type="entry name" value="Ig-like_fold"/>
</dbReference>
<dbReference type="PROSITE" id="PS51892">
    <property type="entry name" value="SUBTILASE"/>
    <property type="match status" value="1"/>
</dbReference>
<evidence type="ECO:0000256" key="1">
    <source>
        <dbReference type="ARBA" id="ARBA00011073"/>
    </source>
</evidence>
<organism evidence="7 8">
    <name type="scientific">Aerophobetes bacterium</name>
    <dbReference type="NCBI Taxonomy" id="2030807"/>
    <lineage>
        <taxon>Bacteria</taxon>
        <taxon>Candidatus Aerophobota</taxon>
    </lineage>
</organism>
<feature type="non-terminal residue" evidence="7">
    <location>
        <position position="1"/>
    </location>
</feature>
<dbReference type="GO" id="GO:0004252">
    <property type="term" value="F:serine-type endopeptidase activity"/>
    <property type="evidence" value="ECO:0007669"/>
    <property type="project" value="InterPro"/>
</dbReference>
<dbReference type="Proteomes" id="UP000319130">
    <property type="component" value="Unassembled WGS sequence"/>
</dbReference>
<evidence type="ECO:0000313" key="8">
    <source>
        <dbReference type="Proteomes" id="UP000319130"/>
    </source>
</evidence>
<dbReference type="InterPro" id="IPR051048">
    <property type="entry name" value="Peptidase_S8/S53_subtilisin"/>
</dbReference>
<keyword evidence="4" id="KW-0720">Serine protease</keyword>
<evidence type="ECO:0000313" key="7">
    <source>
        <dbReference type="EMBL" id="TET58525.1"/>
    </source>
</evidence>
<dbReference type="Gene3D" id="3.40.50.200">
    <property type="entry name" value="Peptidase S8/S53 domain"/>
    <property type="match status" value="1"/>
</dbReference>
<comment type="caution">
    <text evidence="7">The sequence shown here is derived from an EMBL/GenBank/DDBJ whole genome shotgun (WGS) entry which is preliminary data.</text>
</comment>
<dbReference type="GO" id="GO:0006508">
    <property type="term" value="P:proteolysis"/>
    <property type="evidence" value="ECO:0007669"/>
    <property type="project" value="UniProtKB-KW"/>
</dbReference>
<dbReference type="NCBIfam" id="TIGR04183">
    <property type="entry name" value="Por_Secre_tail"/>
    <property type="match status" value="1"/>
</dbReference>
<evidence type="ECO:0000256" key="5">
    <source>
        <dbReference type="PROSITE-ProRule" id="PRU01240"/>
    </source>
</evidence>
<dbReference type="AlphaFoldDB" id="A0A523VUV5"/>
<keyword evidence="2" id="KW-0645">Protease</keyword>
<dbReference type="PANTHER" id="PTHR43399:SF4">
    <property type="entry name" value="CELL WALL-ASSOCIATED PROTEASE"/>
    <property type="match status" value="1"/>
</dbReference>